<feature type="transmembrane region" description="Helical" evidence="1">
    <location>
        <begin position="26"/>
        <end position="50"/>
    </location>
</feature>
<sequence>MPTREVLTEEIVVKCKNFLKDVLHDFYELPCCASLSYLLIILYEVAIVVYSYKYSERKTATYTCVKSKLPKTEGHTTFVTLRDNLTHNFYTIENLYKYVLTSMQYFSKENFDAIVRECFDSDIDLYQQIINYCKIKILAREATTKYLDTFSRKVVK</sequence>
<comment type="caution">
    <text evidence="2">The sequence shown here is derived from an EMBL/GenBank/DDBJ whole genome shotgun (WGS) entry which is preliminary data.</text>
</comment>
<protein>
    <submittedName>
        <fullName evidence="2">Uncharacterized protein</fullName>
    </submittedName>
</protein>
<dbReference type="EMBL" id="LNAM01000162">
    <property type="protein sequence ID" value="KSV58752.1"/>
    <property type="molecule type" value="Genomic_DNA"/>
</dbReference>
<evidence type="ECO:0000256" key="1">
    <source>
        <dbReference type="SAM" id="Phobius"/>
    </source>
</evidence>
<keyword evidence="1" id="KW-1133">Transmembrane helix</keyword>
<proteinExistence type="predicted"/>
<dbReference type="STRING" id="290052.ASU35_11860"/>
<reference evidence="2 3" key="1">
    <citation type="submission" date="2015-11" db="EMBL/GenBank/DDBJ databases">
        <title>Butyribacter intestini gen. nov., sp. nov., a butyric acid-producing bacterium of the family Lachnospiraceae isolated from the human faeces.</title>
        <authorList>
            <person name="Zou Y."/>
            <person name="Xue W."/>
            <person name="Luo G."/>
            <person name="Lv M."/>
        </authorList>
    </citation>
    <scope>NUCLEOTIDE SEQUENCE [LARGE SCALE GENOMIC DNA]</scope>
    <source>
        <strain evidence="2 3">ACET-33324</strain>
    </source>
</reference>
<dbReference type="Proteomes" id="UP000054874">
    <property type="component" value="Unassembled WGS sequence"/>
</dbReference>
<gene>
    <name evidence="2" type="ORF">ASU35_11860</name>
</gene>
<organism evidence="2 3">
    <name type="scientific">Acetivibrio ethanolgignens</name>
    <dbReference type="NCBI Taxonomy" id="290052"/>
    <lineage>
        <taxon>Bacteria</taxon>
        <taxon>Bacillati</taxon>
        <taxon>Bacillota</taxon>
        <taxon>Clostridia</taxon>
        <taxon>Eubacteriales</taxon>
        <taxon>Oscillospiraceae</taxon>
        <taxon>Acetivibrio</taxon>
    </lineage>
</organism>
<keyword evidence="3" id="KW-1185">Reference proteome</keyword>
<dbReference type="AlphaFoldDB" id="A0A0V8QDU9"/>
<name>A0A0V8QDU9_9FIRM</name>
<keyword evidence="1" id="KW-0812">Transmembrane</keyword>
<evidence type="ECO:0000313" key="2">
    <source>
        <dbReference type="EMBL" id="KSV58752.1"/>
    </source>
</evidence>
<evidence type="ECO:0000313" key="3">
    <source>
        <dbReference type="Proteomes" id="UP000054874"/>
    </source>
</evidence>
<dbReference type="RefSeq" id="WP_058353022.1">
    <property type="nucleotide sequence ID" value="NZ_CABMMD010000162.1"/>
</dbReference>
<keyword evidence="1" id="KW-0472">Membrane</keyword>
<accession>A0A0V8QDU9</accession>